<sequence length="134" mass="15537">MNFLKKAELVNIVVSEIIYSAPANWTKIVYYTERLRDIEIGLRNKDIARCWLGSEKIPHNNSKGPPLRSSVELFDAVDELFIDSEKNKEIWSGFGVVINNNGKYTTNFYYQDTPLLDNKDEEYRARLEALAEMI</sequence>
<proteinExistence type="predicted"/>
<evidence type="ECO:0000313" key="2">
    <source>
        <dbReference type="Proteomes" id="UP000027309"/>
    </source>
</evidence>
<dbReference type="Proteomes" id="UP000027309">
    <property type="component" value="Unassembled WGS sequence"/>
</dbReference>
<dbReference type="RefSeq" id="WP_031960128.1">
    <property type="nucleotide sequence ID" value="NZ_JMOA01000053.1"/>
</dbReference>
<dbReference type="Gene3D" id="3.30.500.20">
    <property type="entry name" value="BH3703-like domains"/>
    <property type="match status" value="1"/>
</dbReference>
<dbReference type="EMBL" id="JMOA01000053">
    <property type="protein sequence ID" value="KCY00179.1"/>
    <property type="molecule type" value="Genomic_DNA"/>
</dbReference>
<dbReference type="InterPro" id="IPR036170">
    <property type="entry name" value="YezG-like_sf"/>
</dbReference>
<dbReference type="SUPFAM" id="SSF160424">
    <property type="entry name" value="BH3703-like"/>
    <property type="match status" value="1"/>
</dbReference>
<comment type="caution">
    <text evidence="1">The sequence shown here is derived from an EMBL/GenBank/DDBJ whole genome shotgun (WGS) entry which is preliminary data.</text>
</comment>
<protein>
    <submittedName>
        <fullName evidence="1">Uncharacterized protein</fullName>
    </submittedName>
</protein>
<dbReference type="AlphaFoldDB" id="A0A836LY69"/>
<gene>
    <name evidence="1" type="ORF">J572_3251</name>
</gene>
<organism evidence="1 2">
    <name type="scientific">Acinetobacter baumannii 1499986</name>
    <dbReference type="NCBI Taxonomy" id="1310673"/>
    <lineage>
        <taxon>Bacteria</taxon>
        <taxon>Pseudomonadati</taxon>
        <taxon>Pseudomonadota</taxon>
        <taxon>Gammaproteobacteria</taxon>
        <taxon>Moraxellales</taxon>
        <taxon>Moraxellaceae</taxon>
        <taxon>Acinetobacter</taxon>
        <taxon>Acinetobacter calcoaceticus/baumannii complex</taxon>
    </lineage>
</organism>
<accession>A0A836LY69</accession>
<evidence type="ECO:0000313" key="1">
    <source>
        <dbReference type="EMBL" id="KCY00179.1"/>
    </source>
</evidence>
<name>A0A836LY69_ACIBA</name>
<reference evidence="1 2" key="1">
    <citation type="submission" date="2014-04" db="EMBL/GenBank/DDBJ databases">
        <title>Comparative genomics and transcriptomics to identify genetic mechanisms underlying the emergence of carbapenem resistant Acinetobacter baumannii (CRAb).</title>
        <authorList>
            <person name="Harris A.D."/>
            <person name="Johnson K.J."/>
            <person name="George J."/>
            <person name="Nadendla S."/>
            <person name="Daugherty S.C."/>
            <person name="Parankush S."/>
            <person name="Sadzewicz L."/>
            <person name="Tallon L."/>
            <person name="Sengamalay N."/>
            <person name="Hazen T.H."/>
            <person name="Rasko D.A."/>
        </authorList>
    </citation>
    <scope>NUCLEOTIDE SEQUENCE [LARGE SCALE GENOMIC DNA]</scope>
    <source>
        <strain evidence="1 2">1499986</strain>
    </source>
</reference>